<proteinExistence type="predicted"/>
<gene>
    <name evidence="2" type="ORF">PsYK624_088330</name>
</gene>
<protein>
    <recommendedName>
        <fullName evidence="1">BTB domain-containing protein</fullName>
    </recommendedName>
</protein>
<sequence>MAYPQGSAAQTAPARVVHSYFCDEDADIIVRSSDGVEFKLYKVILSKSSPFFKDMFSLPQSPSVIDDRPSDFLDGVPVVDFVEHNRTLDHLFRVCYPCSNPEMETLDDVHALLEVANKYQLEDAAAYARKSWHTLAVSDPLRAFAIACSRRWEQEACSAALLSLKEPVWPLTPPMAPEFKAISGDTVIRLMSYQRQCGEVAKQAALNPERINRIFDWSSCRHCIGPYSMTQTRRIRDWLALYTKQLAPLLEKQPSGHTATERKLVDSSIKKVFETPPCEVEMHCIERIRQIVQQFSDEVDSVVAQVSLELDL</sequence>
<dbReference type="Pfam" id="PF00651">
    <property type="entry name" value="BTB"/>
    <property type="match status" value="1"/>
</dbReference>
<dbReference type="InterPro" id="IPR011333">
    <property type="entry name" value="SKP1/BTB/POZ_sf"/>
</dbReference>
<dbReference type="CDD" id="cd18186">
    <property type="entry name" value="BTB_POZ_ZBTB_KLHL-like"/>
    <property type="match status" value="1"/>
</dbReference>
<feature type="domain" description="BTB" evidence="1">
    <location>
        <begin position="26"/>
        <end position="96"/>
    </location>
</feature>
<dbReference type="PROSITE" id="PS50097">
    <property type="entry name" value="BTB"/>
    <property type="match status" value="1"/>
</dbReference>
<organism evidence="2 3">
    <name type="scientific">Phanerochaete sordida</name>
    <dbReference type="NCBI Taxonomy" id="48140"/>
    <lineage>
        <taxon>Eukaryota</taxon>
        <taxon>Fungi</taxon>
        <taxon>Dikarya</taxon>
        <taxon>Basidiomycota</taxon>
        <taxon>Agaricomycotina</taxon>
        <taxon>Agaricomycetes</taxon>
        <taxon>Polyporales</taxon>
        <taxon>Phanerochaetaceae</taxon>
        <taxon>Phanerochaete</taxon>
    </lineage>
</organism>
<dbReference type="SMART" id="SM00225">
    <property type="entry name" value="BTB"/>
    <property type="match status" value="1"/>
</dbReference>
<comment type="caution">
    <text evidence="2">The sequence shown here is derived from an EMBL/GenBank/DDBJ whole genome shotgun (WGS) entry which is preliminary data.</text>
</comment>
<dbReference type="SUPFAM" id="SSF54695">
    <property type="entry name" value="POZ domain"/>
    <property type="match status" value="1"/>
</dbReference>
<dbReference type="Gene3D" id="3.30.710.10">
    <property type="entry name" value="Potassium Channel Kv1.1, Chain A"/>
    <property type="match status" value="1"/>
</dbReference>
<accession>A0A9P3GD35</accession>
<name>A0A9P3GD35_9APHY</name>
<dbReference type="Proteomes" id="UP000703269">
    <property type="component" value="Unassembled WGS sequence"/>
</dbReference>
<evidence type="ECO:0000313" key="3">
    <source>
        <dbReference type="Proteomes" id="UP000703269"/>
    </source>
</evidence>
<dbReference type="InterPro" id="IPR000210">
    <property type="entry name" value="BTB/POZ_dom"/>
</dbReference>
<dbReference type="AlphaFoldDB" id="A0A9P3GD35"/>
<evidence type="ECO:0000313" key="2">
    <source>
        <dbReference type="EMBL" id="GJE92678.1"/>
    </source>
</evidence>
<reference evidence="2 3" key="1">
    <citation type="submission" date="2021-08" db="EMBL/GenBank/DDBJ databases">
        <title>Draft Genome Sequence of Phanerochaete sordida strain YK-624.</title>
        <authorList>
            <person name="Mori T."/>
            <person name="Dohra H."/>
            <person name="Suzuki T."/>
            <person name="Kawagishi H."/>
            <person name="Hirai H."/>
        </authorList>
    </citation>
    <scope>NUCLEOTIDE SEQUENCE [LARGE SCALE GENOMIC DNA]</scope>
    <source>
        <strain evidence="2 3">YK-624</strain>
    </source>
</reference>
<keyword evidence="3" id="KW-1185">Reference proteome</keyword>
<dbReference type="OrthoDB" id="6359816at2759"/>
<dbReference type="EMBL" id="BPQB01000028">
    <property type="protein sequence ID" value="GJE92678.1"/>
    <property type="molecule type" value="Genomic_DNA"/>
</dbReference>
<evidence type="ECO:0000259" key="1">
    <source>
        <dbReference type="PROSITE" id="PS50097"/>
    </source>
</evidence>